<dbReference type="RefSeq" id="WP_165110279.1">
    <property type="nucleotide sequence ID" value="NZ_JAALAA010000005.1"/>
</dbReference>
<name>A0A6M1QXV7_9ACTN</name>
<organism evidence="6 7">
    <name type="scientific">Nocardioides turkmenicus</name>
    <dbReference type="NCBI Taxonomy" id="2711220"/>
    <lineage>
        <taxon>Bacteria</taxon>
        <taxon>Bacillati</taxon>
        <taxon>Actinomycetota</taxon>
        <taxon>Actinomycetes</taxon>
        <taxon>Propionibacteriales</taxon>
        <taxon>Nocardioidaceae</taxon>
        <taxon>Nocardioides</taxon>
    </lineage>
</organism>
<dbReference type="PROSITE" id="PS00211">
    <property type="entry name" value="ABC_TRANSPORTER_1"/>
    <property type="match status" value="1"/>
</dbReference>
<protein>
    <submittedName>
        <fullName evidence="6">ABC transporter ATP-binding protein</fullName>
    </submittedName>
</protein>
<dbReference type="PANTHER" id="PTHR43553:SF24">
    <property type="entry name" value="ENERGY-COUPLING FACTOR TRANSPORTER ATP-BINDING PROTEIN ECFA1"/>
    <property type="match status" value="1"/>
</dbReference>
<evidence type="ECO:0000256" key="2">
    <source>
        <dbReference type="ARBA" id="ARBA00022448"/>
    </source>
</evidence>
<keyword evidence="4 6" id="KW-0067">ATP-binding</keyword>
<dbReference type="GO" id="GO:0005524">
    <property type="term" value="F:ATP binding"/>
    <property type="evidence" value="ECO:0007669"/>
    <property type="project" value="UniProtKB-KW"/>
</dbReference>
<dbReference type="PANTHER" id="PTHR43553">
    <property type="entry name" value="HEAVY METAL TRANSPORTER"/>
    <property type="match status" value="1"/>
</dbReference>
<evidence type="ECO:0000259" key="5">
    <source>
        <dbReference type="PROSITE" id="PS50893"/>
    </source>
</evidence>
<dbReference type="Proteomes" id="UP000483261">
    <property type="component" value="Unassembled WGS sequence"/>
</dbReference>
<dbReference type="GO" id="GO:0043190">
    <property type="term" value="C:ATP-binding cassette (ABC) transporter complex"/>
    <property type="evidence" value="ECO:0007669"/>
    <property type="project" value="TreeGrafter"/>
</dbReference>
<dbReference type="SUPFAM" id="SSF52540">
    <property type="entry name" value="P-loop containing nucleoside triphosphate hydrolases"/>
    <property type="match status" value="1"/>
</dbReference>
<reference evidence="6 7" key="1">
    <citation type="submission" date="2020-02" db="EMBL/GenBank/DDBJ databases">
        <title>Whole-genome analyses of novel actinobacteria.</title>
        <authorList>
            <person name="Sahin N."/>
        </authorList>
    </citation>
    <scope>NUCLEOTIDE SEQUENCE [LARGE SCALE GENOMIC DNA]</scope>
    <source>
        <strain evidence="6 7">KC13</strain>
    </source>
</reference>
<dbReference type="Pfam" id="PF00005">
    <property type="entry name" value="ABC_tran"/>
    <property type="match status" value="1"/>
</dbReference>
<dbReference type="EMBL" id="JAALAA010000005">
    <property type="protein sequence ID" value="NGN92510.1"/>
    <property type="molecule type" value="Genomic_DNA"/>
</dbReference>
<feature type="domain" description="ABC transporter" evidence="5">
    <location>
        <begin position="4"/>
        <end position="234"/>
    </location>
</feature>
<dbReference type="GO" id="GO:0016887">
    <property type="term" value="F:ATP hydrolysis activity"/>
    <property type="evidence" value="ECO:0007669"/>
    <property type="project" value="InterPro"/>
</dbReference>
<comment type="caution">
    <text evidence="6">The sequence shown here is derived from an EMBL/GenBank/DDBJ whole genome shotgun (WGS) entry which is preliminary data.</text>
</comment>
<evidence type="ECO:0000313" key="7">
    <source>
        <dbReference type="Proteomes" id="UP000483261"/>
    </source>
</evidence>
<sequence>MPEIRFEAAEVRVESPDLGGSRTILQPTTLSLTEQRIGIIGSNGSGKSTLARLVNGLVLPSAGTVTVDGLDVARRGAEVRRRVGFTFTDPAAQLVMPTCVEDVELSLRRTVKDRVRRKQVALETLARFGLAERAEVSVHALSGGQRQLLALAGVLAIEPEVLVADEPTTLLDLRNTRMVGDLLFSLPQQLVLVTHDLDLVRRCDRVLVVEDGRVCFDGDADAAVKHYVRTVSEG</sequence>
<dbReference type="GO" id="GO:0042626">
    <property type="term" value="F:ATPase-coupled transmembrane transporter activity"/>
    <property type="evidence" value="ECO:0007669"/>
    <property type="project" value="TreeGrafter"/>
</dbReference>
<accession>A0A6M1QXV7</accession>
<keyword evidence="7" id="KW-1185">Reference proteome</keyword>
<dbReference type="InterPro" id="IPR003593">
    <property type="entry name" value="AAA+_ATPase"/>
</dbReference>
<dbReference type="AlphaFoldDB" id="A0A6M1QXV7"/>
<dbReference type="InterPro" id="IPR017871">
    <property type="entry name" value="ABC_transporter-like_CS"/>
</dbReference>
<dbReference type="InterPro" id="IPR027417">
    <property type="entry name" value="P-loop_NTPase"/>
</dbReference>
<dbReference type="Gene3D" id="3.40.50.300">
    <property type="entry name" value="P-loop containing nucleotide triphosphate hydrolases"/>
    <property type="match status" value="1"/>
</dbReference>
<keyword evidence="3" id="KW-0547">Nucleotide-binding</keyword>
<dbReference type="CDD" id="cd03225">
    <property type="entry name" value="ABC_cobalt_CbiO_domain1"/>
    <property type="match status" value="1"/>
</dbReference>
<evidence type="ECO:0000313" key="6">
    <source>
        <dbReference type="EMBL" id="NGN92510.1"/>
    </source>
</evidence>
<dbReference type="InterPro" id="IPR015856">
    <property type="entry name" value="ABC_transpr_CbiO/EcfA_su"/>
</dbReference>
<dbReference type="InterPro" id="IPR050095">
    <property type="entry name" value="ECF_ABC_transporter_ATP-bd"/>
</dbReference>
<dbReference type="SMART" id="SM00382">
    <property type="entry name" value="AAA"/>
    <property type="match status" value="1"/>
</dbReference>
<evidence type="ECO:0000256" key="3">
    <source>
        <dbReference type="ARBA" id="ARBA00022741"/>
    </source>
</evidence>
<keyword evidence="2" id="KW-0813">Transport</keyword>
<proteinExistence type="inferred from homology"/>
<dbReference type="PROSITE" id="PS50893">
    <property type="entry name" value="ABC_TRANSPORTER_2"/>
    <property type="match status" value="1"/>
</dbReference>
<gene>
    <name evidence="6" type="ORF">G5C66_07110</name>
</gene>
<dbReference type="InterPro" id="IPR003439">
    <property type="entry name" value="ABC_transporter-like_ATP-bd"/>
</dbReference>
<comment type="similarity">
    <text evidence="1">Belongs to the ABC transporter superfamily.</text>
</comment>
<evidence type="ECO:0000256" key="4">
    <source>
        <dbReference type="ARBA" id="ARBA00022840"/>
    </source>
</evidence>
<evidence type="ECO:0000256" key="1">
    <source>
        <dbReference type="ARBA" id="ARBA00005417"/>
    </source>
</evidence>